<keyword evidence="2" id="KW-1185">Reference proteome</keyword>
<proteinExistence type="predicted"/>
<accession>A0A1G5C8B6</accession>
<dbReference type="AlphaFoldDB" id="A0A1G5C8B6"/>
<dbReference type="SUPFAM" id="SSF63825">
    <property type="entry name" value="YWTD domain"/>
    <property type="match status" value="1"/>
</dbReference>
<organism evidence="1 2">
    <name type="scientific">Butyrivibrio hungatei</name>
    <dbReference type="NCBI Taxonomy" id="185008"/>
    <lineage>
        <taxon>Bacteria</taxon>
        <taxon>Bacillati</taxon>
        <taxon>Bacillota</taxon>
        <taxon>Clostridia</taxon>
        <taxon>Lachnospirales</taxon>
        <taxon>Lachnospiraceae</taxon>
        <taxon>Butyrivibrio</taxon>
    </lineage>
</organism>
<evidence type="ECO:0000313" key="1">
    <source>
        <dbReference type="EMBL" id="SCX98586.1"/>
    </source>
</evidence>
<name>A0A1G5C8B6_9FIRM</name>
<gene>
    <name evidence="1" type="ORF">SAMN02910451_00968</name>
</gene>
<evidence type="ECO:0000313" key="2">
    <source>
        <dbReference type="Proteomes" id="UP000183047"/>
    </source>
</evidence>
<protein>
    <submittedName>
        <fullName evidence="1">Uncharacterized protein</fullName>
    </submittedName>
</protein>
<sequence>MKTLTAYDILNIDGAIYYVCNEFNALIKYENTDQHELVSDIPDEGIYAQALVSQIFCVDKRIILIPLNAKKIWIYHLEQKMWKGIEIENPDCDYKFLKAVKFENKIYLLPSRYRKIVVLDVVSNEIEYIDIRKGMDNKIGGVYFRNDIVIHGSIIYAAYCSGGYVFKFDMSNLKYEWIEIVPESDGFSGIAYAEDKFWLSARNDSRKIYVWDGNAICKEIIIESEKKAYSRGIYIIDKKIYVKKENKTLVIDINDLNKISERNVSYIYVKKTKEGEEYLTYDGEYICCLEEMTKSVKLVIEEKDREKFIKERITTRDAEYFMNRGIVQEKRDFDLSDFLILMS</sequence>
<dbReference type="OrthoDB" id="2053358at2"/>
<dbReference type="EMBL" id="FMUR01000006">
    <property type="protein sequence ID" value="SCX98586.1"/>
    <property type="molecule type" value="Genomic_DNA"/>
</dbReference>
<dbReference type="Proteomes" id="UP000183047">
    <property type="component" value="Unassembled WGS sequence"/>
</dbReference>
<reference evidence="2" key="1">
    <citation type="submission" date="2016-10" db="EMBL/GenBank/DDBJ databases">
        <authorList>
            <person name="Varghese N."/>
            <person name="Submissions S."/>
        </authorList>
    </citation>
    <scope>NUCLEOTIDE SEQUENCE [LARGE SCALE GENOMIC DNA]</scope>
    <source>
        <strain evidence="2">XBD2006</strain>
    </source>
</reference>
<dbReference type="RefSeq" id="WP_074461702.1">
    <property type="nucleotide sequence ID" value="NZ_FMUR01000006.1"/>
</dbReference>